<gene>
    <name evidence="1" type="ORF">DERYTH_LOCUS4100</name>
</gene>
<accession>A0A9N9ACG5</accession>
<reference evidence="1" key="1">
    <citation type="submission" date="2021-06" db="EMBL/GenBank/DDBJ databases">
        <authorList>
            <person name="Kallberg Y."/>
            <person name="Tangrot J."/>
            <person name="Rosling A."/>
        </authorList>
    </citation>
    <scope>NUCLEOTIDE SEQUENCE</scope>
    <source>
        <strain evidence="1">MA453B</strain>
    </source>
</reference>
<dbReference type="Proteomes" id="UP000789405">
    <property type="component" value="Unassembled WGS sequence"/>
</dbReference>
<organism evidence="1 2">
    <name type="scientific">Dentiscutata erythropus</name>
    <dbReference type="NCBI Taxonomy" id="1348616"/>
    <lineage>
        <taxon>Eukaryota</taxon>
        <taxon>Fungi</taxon>
        <taxon>Fungi incertae sedis</taxon>
        <taxon>Mucoromycota</taxon>
        <taxon>Glomeromycotina</taxon>
        <taxon>Glomeromycetes</taxon>
        <taxon>Diversisporales</taxon>
        <taxon>Gigasporaceae</taxon>
        <taxon>Dentiscutata</taxon>
    </lineage>
</organism>
<dbReference type="AlphaFoldDB" id="A0A9N9ACG5"/>
<evidence type="ECO:0000313" key="2">
    <source>
        <dbReference type="Proteomes" id="UP000789405"/>
    </source>
</evidence>
<comment type="caution">
    <text evidence="1">The sequence shown here is derived from an EMBL/GenBank/DDBJ whole genome shotgun (WGS) entry which is preliminary data.</text>
</comment>
<protein>
    <submittedName>
        <fullName evidence="1">13102_t:CDS:1</fullName>
    </submittedName>
</protein>
<keyword evidence="2" id="KW-1185">Reference proteome</keyword>
<evidence type="ECO:0000313" key="1">
    <source>
        <dbReference type="EMBL" id="CAG8525806.1"/>
    </source>
</evidence>
<sequence length="95" mass="10714">MSFLFRLAVSKLDTIFLSTPYANESMPLSLTGEHVKSQSYIDMTVENNEFFQYQSWRLDSDHYGAKIPIGSLPQIDAETMTDAFLTASVLNTVAR</sequence>
<name>A0A9N9ACG5_9GLOM</name>
<dbReference type="EMBL" id="CAJVPY010001530">
    <property type="protein sequence ID" value="CAG8525806.1"/>
    <property type="molecule type" value="Genomic_DNA"/>
</dbReference>
<proteinExistence type="predicted"/>